<reference evidence="1" key="1">
    <citation type="submission" date="2020-05" db="EMBL/GenBank/DDBJ databases">
        <title>Large-scale comparative analyses of tick genomes elucidate their genetic diversity and vector capacities.</title>
        <authorList>
            <person name="Jia N."/>
            <person name="Wang J."/>
            <person name="Shi W."/>
            <person name="Du L."/>
            <person name="Sun Y."/>
            <person name="Zhan W."/>
            <person name="Jiang J."/>
            <person name="Wang Q."/>
            <person name="Zhang B."/>
            <person name="Ji P."/>
            <person name="Sakyi L.B."/>
            <person name="Cui X."/>
            <person name="Yuan T."/>
            <person name="Jiang B."/>
            <person name="Yang W."/>
            <person name="Lam T.T.-Y."/>
            <person name="Chang Q."/>
            <person name="Ding S."/>
            <person name="Wang X."/>
            <person name="Zhu J."/>
            <person name="Ruan X."/>
            <person name="Zhao L."/>
            <person name="Wei J."/>
            <person name="Que T."/>
            <person name="Du C."/>
            <person name="Cheng J."/>
            <person name="Dai P."/>
            <person name="Han X."/>
            <person name="Huang E."/>
            <person name="Gao Y."/>
            <person name="Liu J."/>
            <person name="Shao H."/>
            <person name="Ye R."/>
            <person name="Li L."/>
            <person name="Wei W."/>
            <person name="Wang X."/>
            <person name="Wang C."/>
            <person name="Yang T."/>
            <person name="Huo Q."/>
            <person name="Li W."/>
            <person name="Guo W."/>
            <person name="Chen H."/>
            <person name="Zhou L."/>
            <person name="Ni X."/>
            <person name="Tian J."/>
            <person name="Zhou Y."/>
            <person name="Sheng Y."/>
            <person name="Liu T."/>
            <person name="Pan Y."/>
            <person name="Xia L."/>
            <person name="Li J."/>
            <person name="Zhao F."/>
            <person name="Cao W."/>
        </authorList>
    </citation>
    <scope>NUCLEOTIDE SEQUENCE</scope>
    <source>
        <strain evidence="1">Dsil-2018</strain>
    </source>
</reference>
<gene>
    <name evidence="1" type="ORF">HPB49_017655</name>
</gene>
<evidence type="ECO:0000313" key="1">
    <source>
        <dbReference type="EMBL" id="KAH7941801.1"/>
    </source>
</evidence>
<keyword evidence="2" id="KW-1185">Reference proteome</keyword>
<name>A0ACB8CGI3_DERSI</name>
<dbReference type="EMBL" id="CM023476">
    <property type="protein sequence ID" value="KAH7941801.1"/>
    <property type="molecule type" value="Genomic_DNA"/>
</dbReference>
<dbReference type="Proteomes" id="UP000821865">
    <property type="component" value="Chromosome 7"/>
</dbReference>
<proteinExistence type="predicted"/>
<accession>A0ACB8CGI3</accession>
<evidence type="ECO:0000313" key="2">
    <source>
        <dbReference type="Proteomes" id="UP000821865"/>
    </source>
</evidence>
<comment type="caution">
    <text evidence="1">The sequence shown here is derived from an EMBL/GenBank/DDBJ whole genome shotgun (WGS) entry which is preliminary data.</text>
</comment>
<sequence>MEVVENENYKPPHANEDGLERDEAVTEKLVAQGDGTKITFTNSKADGKDRNGDAKIDIQGVESAFVGLSKEELMKYANDPFWVRLRMTMFVLFWVLWLAMLVGAVAIIVLTPRCAPPPRLAWWQSSPVYNVEVGSYADDDNDGRGDIAGLTSKLNHIKELGMGTLLLSDIFSKDANGATKDYLAVDPSLGSLTDVEALLNSTKEKELHVVLEINPAYTSRDHQWFQDSSEGKEGFEDIFIWEQGEEAAPPEGVMPSGDSAWTFDAARKMFYLHQTSSDTADVNWKSPKTLELFTSVLRFWLERGVSGFLVTHTYLDHPSTAKQATLATEQDVLSMLKEWRQVLGNYSSAHETEHRVLGVQVDKTASEASPLYGLADEPAADLVLSKPFERLVDKSNAISLRVFVQGTLDATPEGMWPSFVLGSFSSARLVERAGVLLDGLHMVAALVQGTPVFYNGDEVGQECNAKPCPMPWSEGTAATPGISVEAQMGNSSHLEVVRHSTALRDKLAVRLGSTVTSVLGANSTVFVMLRVRKGTPGYMAVVNGDHQQVTVNLADASSHVPESGHIEVKSTDSTKVVQSKVKLNEFSLEPHEAVILQFVPIFD</sequence>
<protein>
    <submittedName>
        <fullName evidence="1">Uncharacterized protein</fullName>
    </submittedName>
</protein>
<organism evidence="1 2">
    <name type="scientific">Dermacentor silvarum</name>
    <name type="common">Tick</name>
    <dbReference type="NCBI Taxonomy" id="543639"/>
    <lineage>
        <taxon>Eukaryota</taxon>
        <taxon>Metazoa</taxon>
        <taxon>Ecdysozoa</taxon>
        <taxon>Arthropoda</taxon>
        <taxon>Chelicerata</taxon>
        <taxon>Arachnida</taxon>
        <taxon>Acari</taxon>
        <taxon>Parasitiformes</taxon>
        <taxon>Ixodida</taxon>
        <taxon>Ixodoidea</taxon>
        <taxon>Ixodidae</taxon>
        <taxon>Rhipicephalinae</taxon>
        <taxon>Dermacentor</taxon>
    </lineage>
</organism>